<name>A0A8G1R132_9EURO</name>
<accession>A0A8G1R132</accession>
<dbReference type="AlphaFoldDB" id="A0A8G1R132"/>
<evidence type="ECO:0000313" key="1">
    <source>
        <dbReference type="EMBL" id="RAH57444.1"/>
    </source>
</evidence>
<proteinExistence type="predicted"/>
<organism evidence="1 2">
    <name type="scientific">Aspergillus piperis CBS 112811</name>
    <dbReference type="NCBI Taxonomy" id="1448313"/>
    <lineage>
        <taxon>Eukaryota</taxon>
        <taxon>Fungi</taxon>
        <taxon>Dikarya</taxon>
        <taxon>Ascomycota</taxon>
        <taxon>Pezizomycotina</taxon>
        <taxon>Eurotiomycetes</taxon>
        <taxon>Eurotiomycetidae</taxon>
        <taxon>Eurotiales</taxon>
        <taxon>Aspergillaceae</taxon>
        <taxon>Aspergillus</taxon>
        <taxon>Aspergillus subgen. Circumdati</taxon>
    </lineage>
</organism>
<keyword evidence="2" id="KW-1185">Reference proteome</keyword>
<evidence type="ECO:0000313" key="2">
    <source>
        <dbReference type="Proteomes" id="UP000249526"/>
    </source>
</evidence>
<dbReference type="RefSeq" id="XP_025515366.1">
    <property type="nucleotide sequence ID" value="XM_025660164.1"/>
</dbReference>
<protein>
    <submittedName>
        <fullName evidence="1">Uncharacterized protein</fullName>
    </submittedName>
</protein>
<dbReference type="EMBL" id="KZ825062">
    <property type="protein sequence ID" value="RAH57444.1"/>
    <property type="molecule type" value="Genomic_DNA"/>
</dbReference>
<dbReference type="Proteomes" id="UP000249526">
    <property type="component" value="Unassembled WGS sequence"/>
</dbReference>
<reference evidence="1 2" key="1">
    <citation type="submission" date="2018-02" db="EMBL/GenBank/DDBJ databases">
        <title>The genomes of Aspergillus section Nigri reveals drivers in fungal speciation.</title>
        <authorList>
            <consortium name="DOE Joint Genome Institute"/>
            <person name="Vesth T.C."/>
            <person name="Nybo J."/>
            <person name="Theobald S."/>
            <person name="Brandl J."/>
            <person name="Frisvad J.C."/>
            <person name="Nielsen K.F."/>
            <person name="Lyhne E.K."/>
            <person name="Kogle M.E."/>
            <person name="Kuo A."/>
            <person name="Riley R."/>
            <person name="Clum A."/>
            <person name="Nolan M."/>
            <person name="Lipzen A."/>
            <person name="Salamov A."/>
            <person name="Henrissat B."/>
            <person name="Wiebenga A."/>
            <person name="De vries R.P."/>
            <person name="Grigoriev I.V."/>
            <person name="Mortensen U.H."/>
            <person name="Andersen M.R."/>
            <person name="Baker S.E."/>
        </authorList>
    </citation>
    <scope>NUCLEOTIDE SEQUENCE [LARGE SCALE GENOMIC DNA]</scope>
    <source>
        <strain evidence="1 2">CBS 112811</strain>
    </source>
</reference>
<sequence length="109" mass="12225">MSDGIFPRLTWHVVLASLAPQQGCRSSNMGIGITNLGFKSRRAIKVSVLHCDMIHEYAFSESTLALLEKAYAYPDEGSGIYRRLSELRGRGVTTACDRRTRYITWEVGI</sequence>
<dbReference type="GeneID" id="37163566"/>
<gene>
    <name evidence="1" type="ORF">BO85DRAFT_449431</name>
</gene>